<reference evidence="1 2" key="1">
    <citation type="submission" date="2013-11" db="EMBL/GenBank/DDBJ databases">
        <title>Draft genome of the bovine lungworm Dictyocaulus viviparus.</title>
        <authorList>
            <person name="Mitreva M."/>
        </authorList>
    </citation>
    <scope>NUCLEOTIDE SEQUENCE [LARGE SCALE GENOMIC DNA]</scope>
    <source>
        <strain evidence="1 2">HannoverDv2000</strain>
    </source>
</reference>
<gene>
    <name evidence="1" type="ORF">DICVIV_06881</name>
</gene>
<dbReference type="AlphaFoldDB" id="A0A0D8XTD7"/>
<keyword evidence="2" id="KW-1185">Reference proteome</keyword>
<dbReference type="Proteomes" id="UP000053766">
    <property type="component" value="Unassembled WGS sequence"/>
</dbReference>
<organism evidence="1 2">
    <name type="scientific">Dictyocaulus viviparus</name>
    <name type="common">Bovine lungworm</name>
    <dbReference type="NCBI Taxonomy" id="29172"/>
    <lineage>
        <taxon>Eukaryota</taxon>
        <taxon>Metazoa</taxon>
        <taxon>Ecdysozoa</taxon>
        <taxon>Nematoda</taxon>
        <taxon>Chromadorea</taxon>
        <taxon>Rhabditida</taxon>
        <taxon>Rhabditina</taxon>
        <taxon>Rhabditomorpha</taxon>
        <taxon>Strongyloidea</taxon>
        <taxon>Metastrongylidae</taxon>
        <taxon>Dictyocaulus</taxon>
    </lineage>
</organism>
<sequence>MITEVAVNIHRGYQSNYAKDWYGSDVALVQHPLLGGENRYVTTISAHYSSSNTLECSKINFTFGSEGWLLENAAAKPSKPGNPVALPTIVPYVISWKNLEDARINDENIWNFEKRVDSKVWWPS</sequence>
<name>A0A0D8XTD7_DICVI</name>
<reference evidence="2" key="2">
    <citation type="journal article" date="2016" name="Sci. Rep.">
        <title>Dictyocaulus viviparus genome, variome and transcriptome elucidate lungworm biology and support future intervention.</title>
        <authorList>
            <person name="McNulty S.N."/>
            <person name="Strube C."/>
            <person name="Rosa B.A."/>
            <person name="Martin J.C."/>
            <person name="Tyagi R."/>
            <person name="Choi Y.J."/>
            <person name="Wang Q."/>
            <person name="Hallsworth Pepin K."/>
            <person name="Zhang X."/>
            <person name="Ozersky P."/>
            <person name="Wilson R.K."/>
            <person name="Sternberg P.W."/>
            <person name="Gasser R.B."/>
            <person name="Mitreva M."/>
        </authorList>
    </citation>
    <scope>NUCLEOTIDE SEQUENCE [LARGE SCALE GENOMIC DNA]</scope>
    <source>
        <strain evidence="2">HannoverDv2000</strain>
    </source>
</reference>
<proteinExistence type="predicted"/>
<accession>A0A0D8XTD7</accession>
<evidence type="ECO:0000313" key="2">
    <source>
        <dbReference type="Proteomes" id="UP000053766"/>
    </source>
</evidence>
<dbReference type="EMBL" id="KN716323">
    <property type="protein sequence ID" value="KJH47029.1"/>
    <property type="molecule type" value="Genomic_DNA"/>
</dbReference>
<evidence type="ECO:0000313" key="1">
    <source>
        <dbReference type="EMBL" id="KJH47029.1"/>
    </source>
</evidence>
<dbReference type="OrthoDB" id="5847013at2759"/>
<protein>
    <submittedName>
        <fullName evidence="1">Uncharacterized protein</fullName>
    </submittedName>
</protein>